<dbReference type="OrthoDB" id="2417289at2"/>
<dbReference type="EMBL" id="DF968005">
    <property type="protein sequence ID" value="GAP00243.1"/>
    <property type="molecule type" value="Genomic_DNA"/>
</dbReference>
<evidence type="ECO:0000259" key="7">
    <source>
        <dbReference type="Pfam" id="PF10035"/>
    </source>
</evidence>
<dbReference type="PIRSF" id="PIRSF006483">
    <property type="entry name" value="Membrane_protein_YitT"/>
    <property type="match status" value="1"/>
</dbReference>
<evidence type="ECO:0000256" key="3">
    <source>
        <dbReference type="ARBA" id="ARBA00022692"/>
    </source>
</evidence>
<gene>
    <name evidence="8" type="ORF">FFIC_282570</name>
</gene>
<feature type="transmembrane region" description="Helical" evidence="6">
    <location>
        <begin position="156"/>
        <end position="173"/>
    </location>
</feature>
<dbReference type="GO" id="GO:0005886">
    <property type="term" value="C:plasma membrane"/>
    <property type="evidence" value="ECO:0007669"/>
    <property type="project" value="UniProtKB-SubCell"/>
</dbReference>
<sequence length="288" mass="31664">MIRKIGKNLDHYYLHQVGGALFYAIMLSLALNYFWLPGHVYSSGFTGLAQLIASLTGGKLNVAWGIAFVNLPLLILAWFTLSKRFAVFTAMAVLLSAAFVPMFATKTVLTPDPLINAIFGGGLNGMAVGTALRVGVGTGGLDIIGMEFKHFFRMKVGSVNLAFNAVIMIGAGLTYGWQAALYSIIGVVISAHFIDIFYTHQQQIQEMIVTNKPEEMTDRIQNKMRRGVTIIDSAHGGYTGRDRSIILTVVTQHELPELRQAIKEVDPNAFYSESKVEHTGGRFYEPEP</sequence>
<keyword evidence="2" id="KW-1003">Cell membrane</keyword>
<feature type="transmembrane region" description="Helical" evidence="6">
    <location>
        <begin position="117"/>
        <end position="136"/>
    </location>
</feature>
<dbReference type="PANTHER" id="PTHR33545">
    <property type="entry name" value="UPF0750 MEMBRANE PROTEIN YITT-RELATED"/>
    <property type="match status" value="1"/>
</dbReference>
<dbReference type="Pfam" id="PF10035">
    <property type="entry name" value="DUF2179"/>
    <property type="match status" value="1"/>
</dbReference>
<dbReference type="CDD" id="cd16380">
    <property type="entry name" value="YitT_C"/>
    <property type="match status" value="1"/>
</dbReference>
<feature type="transmembrane region" description="Helical" evidence="6">
    <location>
        <begin position="12"/>
        <end position="35"/>
    </location>
</feature>
<keyword evidence="3 6" id="KW-0812">Transmembrane</keyword>
<dbReference type="InterPro" id="IPR015867">
    <property type="entry name" value="N-reg_PII/ATP_PRibTrfase_C"/>
</dbReference>
<feature type="transmembrane region" description="Helical" evidence="6">
    <location>
        <begin position="179"/>
        <end position="198"/>
    </location>
</feature>
<comment type="subcellular location">
    <subcellularLocation>
        <location evidence="1">Cell membrane</location>
        <topology evidence="1">Multi-pass membrane protein</topology>
    </subcellularLocation>
</comment>
<proteinExistence type="predicted"/>
<keyword evidence="5 6" id="KW-0472">Membrane</keyword>
<dbReference type="Pfam" id="PF02588">
    <property type="entry name" value="YitT_membrane"/>
    <property type="match status" value="1"/>
</dbReference>
<evidence type="ECO:0000256" key="4">
    <source>
        <dbReference type="ARBA" id="ARBA00022989"/>
    </source>
</evidence>
<feature type="transmembrane region" description="Helical" evidence="6">
    <location>
        <begin position="86"/>
        <end position="105"/>
    </location>
</feature>
<feature type="transmembrane region" description="Helical" evidence="6">
    <location>
        <begin position="62"/>
        <end position="79"/>
    </location>
</feature>
<keyword evidence="9" id="KW-1185">Reference proteome</keyword>
<keyword evidence="4 6" id="KW-1133">Transmembrane helix</keyword>
<dbReference type="RefSeq" id="WP_114675001.1">
    <property type="nucleotide sequence ID" value="NZ_DF968005.1"/>
</dbReference>
<dbReference type="InterPro" id="IPR051461">
    <property type="entry name" value="UPF0750_membrane"/>
</dbReference>
<dbReference type="STRING" id="157463.GCA_001047075_01142"/>
<evidence type="ECO:0000256" key="1">
    <source>
        <dbReference type="ARBA" id="ARBA00004651"/>
    </source>
</evidence>
<feature type="domain" description="DUF2179" evidence="7">
    <location>
        <begin position="226"/>
        <end position="278"/>
    </location>
</feature>
<dbReference type="InterPro" id="IPR019264">
    <property type="entry name" value="DUF2179"/>
</dbReference>
<name>A0A0K8MIG2_9LACO</name>
<dbReference type="InterPro" id="IPR003740">
    <property type="entry name" value="YitT"/>
</dbReference>
<evidence type="ECO:0000256" key="2">
    <source>
        <dbReference type="ARBA" id="ARBA00022475"/>
    </source>
</evidence>
<organism evidence="8 9">
    <name type="scientific">Fructobacillus ficulneus</name>
    <dbReference type="NCBI Taxonomy" id="157463"/>
    <lineage>
        <taxon>Bacteria</taxon>
        <taxon>Bacillati</taxon>
        <taxon>Bacillota</taxon>
        <taxon>Bacilli</taxon>
        <taxon>Lactobacillales</taxon>
        <taxon>Lactobacillaceae</taxon>
        <taxon>Fructobacillus</taxon>
    </lineage>
</organism>
<accession>A0A0K8MIG2</accession>
<dbReference type="Gene3D" id="3.30.70.120">
    <property type="match status" value="1"/>
</dbReference>
<evidence type="ECO:0000256" key="6">
    <source>
        <dbReference type="SAM" id="Phobius"/>
    </source>
</evidence>
<dbReference type="Proteomes" id="UP000253891">
    <property type="component" value="Unassembled WGS sequence"/>
</dbReference>
<protein>
    <submittedName>
        <fullName evidence="8">YitT family protein</fullName>
    </submittedName>
</protein>
<dbReference type="AlphaFoldDB" id="A0A0K8MIG2"/>
<reference evidence="8 9" key="1">
    <citation type="journal article" date="2015" name="BMC Genomics">
        <title>Comparative genomics of Fructobacillus spp. and Leuconostoc spp. reveals niche-specific evolution of Fructobacillus spp.</title>
        <authorList>
            <person name="Endo A."/>
            <person name="Tanizawa Y."/>
            <person name="Tanaka N."/>
            <person name="Maeno S."/>
            <person name="Kumar H."/>
            <person name="Shiwa Y."/>
            <person name="Okada S."/>
            <person name="Yoshikawa H."/>
            <person name="Dicks L."/>
            <person name="Nakagawa J."/>
            <person name="Arita M."/>
        </authorList>
    </citation>
    <scope>NUCLEOTIDE SEQUENCE [LARGE SCALE GENOMIC DNA]</scope>
    <source>
        <strain evidence="8 9">JCM 12225</strain>
    </source>
</reference>
<evidence type="ECO:0000256" key="5">
    <source>
        <dbReference type="ARBA" id="ARBA00023136"/>
    </source>
</evidence>
<evidence type="ECO:0000313" key="8">
    <source>
        <dbReference type="EMBL" id="GAP00243.1"/>
    </source>
</evidence>
<evidence type="ECO:0000313" key="9">
    <source>
        <dbReference type="Proteomes" id="UP000253891"/>
    </source>
</evidence>
<dbReference type="PANTHER" id="PTHR33545:SF5">
    <property type="entry name" value="UPF0750 MEMBRANE PROTEIN YITT"/>
    <property type="match status" value="1"/>
</dbReference>